<evidence type="ECO:0000313" key="1">
    <source>
        <dbReference type="Ensembl" id="ENSEBUP00000002051.1"/>
    </source>
</evidence>
<sequence length="167" mass="18336">MTTDGTTECFGRDGRTCQKDNSLCSTSQIEALLESGQMEASPEKKAHVSTPRGCKKACERLRSQAVRVRARAKRFGCVREPSGSGACESRAVRVRARAERFGCVREPSVRVRARAERFGCVREPSVSGACESRAFRVRARAERFGCVREPSGSGACKSQKVWGVCRN</sequence>
<reference evidence="1" key="1">
    <citation type="submission" date="2025-08" db="UniProtKB">
        <authorList>
            <consortium name="Ensembl"/>
        </authorList>
    </citation>
    <scope>IDENTIFICATION</scope>
</reference>
<dbReference type="AlphaFoldDB" id="A0A8C4N6G9"/>
<proteinExistence type="predicted"/>
<dbReference type="Ensembl" id="ENSEBUT00000002397.1">
    <property type="protein sequence ID" value="ENSEBUP00000002051.1"/>
    <property type="gene ID" value="ENSEBUG00000001623.1"/>
</dbReference>
<name>A0A8C4N6G9_EPTBU</name>
<dbReference type="Proteomes" id="UP000694388">
    <property type="component" value="Unplaced"/>
</dbReference>
<organism evidence="1 2">
    <name type="scientific">Eptatretus burgeri</name>
    <name type="common">Inshore hagfish</name>
    <dbReference type="NCBI Taxonomy" id="7764"/>
    <lineage>
        <taxon>Eukaryota</taxon>
        <taxon>Metazoa</taxon>
        <taxon>Chordata</taxon>
        <taxon>Craniata</taxon>
        <taxon>Vertebrata</taxon>
        <taxon>Cyclostomata</taxon>
        <taxon>Myxini</taxon>
        <taxon>Myxiniformes</taxon>
        <taxon>Myxinidae</taxon>
        <taxon>Eptatretinae</taxon>
        <taxon>Eptatretus</taxon>
    </lineage>
</organism>
<protein>
    <submittedName>
        <fullName evidence="1">Uncharacterized protein</fullName>
    </submittedName>
</protein>
<evidence type="ECO:0000313" key="2">
    <source>
        <dbReference type="Proteomes" id="UP000694388"/>
    </source>
</evidence>
<keyword evidence="2" id="KW-1185">Reference proteome</keyword>
<reference evidence="1" key="2">
    <citation type="submission" date="2025-09" db="UniProtKB">
        <authorList>
            <consortium name="Ensembl"/>
        </authorList>
    </citation>
    <scope>IDENTIFICATION</scope>
</reference>
<accession>A0A8C4N6G9</accession>